<dbReference type="Pfam" id="PF04264">
    <property type="entry name" value="YceI"/>
    <property type="match status" value="1"/>
</dbReference>
<evidence type="ECO:0000313" key="2">
    <source>
        <dbReference type="EMBL" id="GHE96039.1"/>
    </source>
</evidence>
<reference evidence="3" key="1">
    <citation type="journal article" date="2019" name="Int. J. Syst. Evol. Microbiol.">
        <title>The Global Catalogue of Microorganisms (GCM) 10K type strain sequencing project: providing services to taxonomists for standard genome sequencing and annotation.</title>
        <authorList>
            <consortium name="The Broad Institute Genomics Platform"/>
            <consortium name="The Broad Institute Genome Sequencing Center for Infectious Disease"/>
            <person name="Wu L."/>
            <person name="Ma J."/>
        </authorList>
    </citation>
    <scope>NUCLEOTIDE SEQUENCE [LARGE SCALE GENOMIC DNA]</scope>
    <source>
        <strain evidence="3">CGMCC 1.15922</strain>
    </source>
</reference>
<dbReference type="InterPro" id="IPR007372">
    <property type="entry name" value="Lipid/polyisoprenoid-bd_YceI"/>
</dbReference>
<feature type="domain" description="Lipid/polyisoprenoid-binding YceI-like" evidence="1">
    <location>
        <begin position="43"/>
        <end position="212"/>
    </location>
</feature>
<dbReference type="Gene3D" id="2.40.128.110">
    <property type="entry name" value="Lipid/polyisoprenoid-binding, YceI-like"/>
    <property type="match status" value="1"/>
</dbReference>
<dbReference type="InterPro" id="IPR036761">
    <property type="entry name" value="TTHA0802/YceI-like_sf"/>
</dbReference>
<dbReference type="EMBL" id="BNAH01000011">
    <property type="protein sequence ID" value="GHE96039.1"/>
    <property type="molecule type" value="Genomic_DNA"/>
</dbReference>
<dbReference type="SUPFAM" id="SSF101874">
    <property type="entry name" value="YceI-like"/>
    <property type="match status" value="1"/>
</dbReference>
<dbReference type="InterPro" id="IPR027016">
    <property type="entry name" value="UCP029811"/>
</dbReference>
<dbReference type="Proteomes" id="UP000626370">
    <property type="component" value="Unassembled WGS sequence"/>
</dbReference>
<protein>
    <recommendedName>
        <fullName evidence="1">Lipid/polyisoprenoid-binding YceI-like domain-containing protein</fullName>
    </recommendedName>
</protein>
<proteinExistence type="predicted"/>
<name>A0ABQ3IZB3_9GAMM</name>
<dbReference type="SMART" id="SM00867">
    <property type="entry name" value="YceI"/>
    <property type="match status" value="1"/>
</dbReference>
<keyword evidence="3" id="KW-1185">Reference proteome</keyword>
<organism evidence="2 3">
    <name type="scientific">Thalassotalea profundi</name>
    <dbReference type="NCBI Taxonomy" id="2036687"/>
    <lineage>
        <taxon>Bacteria</taxon>
        <taxon>Pseudomonadati</taxon>
        <taxon>Pseudomonadota</taxon>
        <taxon>Gammaproteobacteria</taxon>
        <taxon>Alteromonadales</taxon>
        <taxon>Colwelliaceae</taxon>
        <taxon>Thalassotalea</taxon>
    </lineage>
</organism>
<evidence type="ECO:0000259" key="1">
    <source>
        <dbReference type="SMART" id="SM00867"/>
    </source>
</evidence>
<dbReference type="PIRSF" id="PIRSF029811">
    <property type="entry name" value="UCP029811"/>
    <property type="match status" value="1"/>
</dbReference>
<gene>
    <name evidence="2" type="primary">yceI</name>
    <name evidence="2" type="ORF">GCM10011501_27080</name>
</gene>
<evidence type="ECO:0000313" key="3">
    <source>
        <dbReference type="Proteomes" id="UP000626370"/>
    </source>
</evidence>
<accession>A0ABQ3IZB3</accession>
<comment type="caution">
    <text evidence="2">The sequence shown here is derived from an EMBL/GenBank/DDBJ whole genome shotgun (WGS) entry which is preliminary data.</text>
</comment>
<sequence>MSKKVTLTQSKGIKMSRSFIGNIYYKLGTVVFACLFSTMVNAQWVLDNDKSSLYFISIKKDAIGEVHHFKKLTGELSPNNSVTVTIALNSVETLIPIRNERMQSMLFNTDKFPSATISTMINVEEIDALPVGKTTLKKVDLMISLHGEAHTYSSDIEITKTDEATLIASTVAPIIVNAADFKLLEGIEALRKIAGLPSIASAVPVTAKLVFKQ</sequence>